<comment type="subunit">
    <text evidence="4">Homodimer.</text>
</comment>
<feature type="domain" description="HD/PDEase" evidence="8">
    <location>
        <begin position="43"/>
        <end position="157"/>
    </location>
</feature>
<sequence>MDIEAAQRGKTMHDYTGIANFLFEMGNLKRIKRTGWWIAGVKDPETIAEHSHRVALLGSIIASMEGADPARTCYLGTVHDIPETRIGDIPHVGRAYLSAKPAEDITADQVSGCPDEPALAIKGAVEEFEANETLEARCAKDADKLECLVQAIEYKHTGLQTTEPWVQNSLKALKTESAKRIAEAVVDGDPLAWQHTRAND</sequence>
<dbReference type="EC" id="3.1.3.89" evidence="5"/>
<comment type="cofactor">
    <cofactor evidence="2">
        <name>Mn(2+)</name>
        <dbReference type="ChEBI" id="CHEBI:29035"/>
    </cofactor>
</comment>
<dbReference type="InterPro" id="IPR006674">
    <property type="entry name" value="HD_domain"/>
</dbReference>
<dbReference type="GO" id="GO:0016787">
    <property type="term" value="F:hydrolase activity"/>
    <property type="evidence" value="ECO:0007669"/>
    <property type="project" value="UniProtKB-KW"/>
</dbReference>
<dbReference type="Gene3D" id="1.10.3210.10">
    <property type="entry name" value="Hypothetical protein af1432"/>
    <property type="match status" value="1"/>
</dbReference>
<evidence type="ECO:0000256" key="7">
    <source>
        <dbReference type="ARBA" id="ARBA00022801"/>
    </source>
</evidence>
<dbReference type="SUPFAM" id="SSF109604">
    <property type="entry name" value="HD-domain/PDEase-like"/>
    <property type="match status" value="1"/>
</dbReference>
<keyword evidence="10" id="KW-1185">Reference proteome</keyword>
<dbReference type="PANTHER" id="PTHR11845">
    <property type="entry name" value="5'-DEOXYNUCLEOTIDASE HDDC2"/>
    <property type="match status" value="1"/>
</dbReference>
<comment type="cofactor">
    <cofactor evidence="3">
        <name>Co(2+)</name>
        <dbReference type="ChEBI" id="CHEBI:48828"/>
    </cofactor>
</comment>
<keyword evidence="6" id="KW-0479">Metal-binding</keyword>
<protein>
    <recommendedName>
        <fullName evidence="5">5'-deoxynucleotidase</fullName>
        <ecNumber evidence="5">3.1.3.89</ecNumber>
    </recommendedName>
</protein>
<accession>A0ABV8U680</accession>
<evidence type="ECO:0000256" key="4">
    <source>
        <dbReference type="ARBA" id="ARBA00011738"/>
    </source>
</evidence>
<evidence type="ECO:0000313" key="10">
    <source>
        <dbReference type="Proteomes" id="UP001595823"/>
    </source>
</evidence>
<evidence type="ECO:0000259" key="8">
    <source>
        <dbReference type="SMART" id="SM00471"/>
    </source>
</evidence>
<keyword evidence="7 9" id="KW-0378">Hydrolase</keyword>
<gene>
    <name evidence="9" type="ORF">ACFPET_22200</name>
</gene>
<dbReference type="EMBL" id="JBHSDK010000061">
    <property type="protein sequence ID" value="MFC4337910.1"/>
    <property type="molecule type" value="Genomic_DNA"/>
</dbReference>
<evidence type="ECO:0000256" key="1">
    <source>
        <dbReference type="ARBA" id="ARBA00001638"/>
    </source>
</evidence>
<dbReference type="InterPro" id="IPR039356">
    <property type="entry name" value="YfbR/HDDC2"/>
</dbReference>
<evidence type="ECO:0000256" key="3">
    <source>
        <dbReference type="ARBA" id="ARBA00001941"/>
    </source>
</evidence>
<dbReference type="SMART" id="SM00471">
    <property type="entry name" value="HDc"/>
    <property type="match status" value="1"/>
</dbReference>
<dbReference type="RefSeq" id="WP_380625373.1">
    <property type="nucleotide sequence ID" value="NZ_JBHSDK010000061.1"/>
</dbReference>
<comment type="catalytic activity">
    <reaction evidence="1">
        <text>a 2'-deoxyribonucleoside 5'-phosphate + H2O = a 2'-deoxyribonucleoside + phosphate</text>
        <dbReference type="Rhea" id="RHEA:36167"/>
        <dbReference type="ChEBI" id="CHEBI:15377"/>
        <dbReference type="ChEBI" id="CHEBI:18274"/>
        <dbReference type="ChEBI" id="CHEBI:43474"/>
        <dbReference type="ChEBI" id="CHEBI:65317"/>
        <dbReference type="EC" id="3.1.3.89"/>
    </reaction>
</comment>
<organism evidence="9 10">
    <name type="scientific">Salininema proteolyticum</name>
    <dbReference type="NCBI Taxonomy" id="1607685"/>
    <lineage>
        <taxon>Bacteria</taxon>
        <taxon>Bacillati</taxon>
        <taxon>Actinomycetota</taxon>
        <taxon>Actinomycetes</taxon>
        <taxon>Glycomycetales</taxon>
        <taxon>Glycomycetaceae</taxon>
        <taxon>Salininema</taxon>
    </lineage>
</organism>
<evidence type="ECO:0000313" key="9">
    <source>
        <dbReference type="EMBL" id="MFC4337910.1"/>
    </source>
</evidence>
<dbReference type="InterPro" id="IPR003607">
    <property type="entry name" value="HD/PDEase_dom"/>
</dbReference>
<dbReference type="Pfam" id="PF13023">
    <property type="entry name" value="HD_3"/>
    <property type="match status" value="1"/>
</dbReference>
<reference evidence="10" key="1">
    <citation type="journal article" date="2019" name="Int. J. Syst. Evol. Microbiol.">
        <title>The Global Catalogue of Microorganisms (GCM) 10K type strain sequencing project: providing services to taxonomists for standard genome sequencing and annotation.</title>
        <authorList>
            <consortium name="The Broad Institute Genomics Platform"/>
            <consortium name="The Broad Institute Genome Sequencing Center for Infectious Disease"/>
            <person name="Wu L."/>
            <person name="Ma J."/>
        </authorList>
    </citation>
    <scope>NUCLEOTIDE SEQUENCE [LARGE SCALE GENOMIC DNA]</scope>
    <source>
        <strain evidence="10">IBRC-M 10908</strain>
    </source>
</reference>
<dbReference type="PANTHER" id="PTHR11845:SF13">
    <property type="entry name" value="5'-DEOXYNUCLEOTIDASE HDDC2"/>
    <property type="match status" value="1"/>
</dbReference>
<evidence type="ECO:0000256" key="5">
    <source>
        <dbReference type="ARBA" id="ARBA00012964"/>
    </source>
</evidence>
<comment type="caution">
    <text evidence="9">The sequence shown here is derived from an EMBL/GenBank/DDBJ whole genome shotgun (WGS) entry which is preliminary data.</text>
</comment>
<evidence type="ECO:0000256" key="6">
    <source>
        <dbReference type="ARBA" id="ARBA00022723"/>
    </source>
</evidence>
<name>A0ABV8U680_9ACTN</name>
<dbReference type="Proteomes" id="UP001595823">
    <property type="component" value="Unassembled WGS sequence"/>
</dbReference>
<evidence type="ECO:0000256" key="2">
    <source>
        <dbReference type="ARBA" id="ARBA00001936"/>
    </source>
</evidence>
<proteinExistence type="predicted"/>